<dbReference type="PRINTS" id="PR00753">
    <property type="entry name" value="ACCSYNTHASE"/>
</dbReference>
<dbReference type="InterPro" id="IPR004839">
    <property type="entry name" value="Aminotransferase_I/II_large"/>
</dbReference>
<gene>
    <name evidence="9" type="ORF">NBZ79_09850</name>
</gene>
<keyword evidence="10" id="KW-1185">Reference proteome</keyword>
<evidence type="ECO:0000313" key="10">
    <source>
        <dbReference type="Proteomes" id="UP001056291"/>
    </source>
</evidence>
<dbReference type="CDD" id="cd00609">
    <property type="entry name" value="AAT_like"/>
    <property type="match status" value="1"/>
</dbReference>
<dbReference type="InterPro" id="IPR050596">
    <property type="entry name" value="AspAT/PAT-like"/>
</dbReference>
<comment type="catalytic activity">
    <reaction evidence="6">
        <text>L-aspartate + 2-oxoglutarate = oxaloacetate + L-glutamate</text>
        <dbReference type="Rhea" id="RHEA:21824"/>
        <dbReference type="ChEBI" id="CHEBI:16452"/>
        <dbReference type="ChEBI" id="CHEBI:16810"/>
        <dbReference type="ChEBI" id="CHEBI:29985"/>
        <dbReference type="ChEBI" id="CHEBI:29991"/>
        <dbReference type="EC" id="2.6.1.1"/>
    </reaction>
</comment>
<dbReference type="InterPro" id="IPR004838">
    <property type="entry name" value="NHTrfase_class1_PyrdxlP-BS"/>
</dbReference>
<dbReference type="GO" id="GO:0008483">
    <property type="term" value="F:transaminase activity"/>
    <property type="evidence" value="ECO:0007669"/>
    <property type="project" value="UniProtKB-KW"/>
</dbReference>
<dbReference type="PANTHER" id="PTHR46383">
    <property type="entry name" value="ASPARTATE AMINOTRANSFERASE"/>
    <property type="match status" value="1"/>
</dbReference>
<evidence type="ECO:0000256" key="5">
    <source>
        <dbReference type="ARBA" id="ARBA00022898"/>
    </source>
</evidence>
<proteinExistence type="inferred from homology"/>
<dbReference type="RefSeq" id="WP_251932213.1">
    <property type="nucleotide sequence ID" value="NZ_CP098747.1"/>
</dbReference>
<name>A0ABY4W0W9_9PROT</name>
<dbReference type="PANTHER" id="PTHR46383:SF2">
    <property type="entry name" value="AMINOTRANSFERASE"/>
    <property type="match status" value="1"/>
</dbReference>
<reference evidence="9" key="1">
    <citation type="submission" date="2022-06" db="EMBL/GenBank/DDBJ databases">
        <title>Sneathiella actinostolidae sp. nov., isolated from a sea anemonein the Western Pacific Ocean.</title>
        <authorList>
            <person name="Wei M.J."/>
        </authorList>
    </citation>
    <scope>NUCLEOTIDE SEQUENCE</scope>
    <source>
        <strain evidence="9">PHK-P5</strain>
    </source>
</reference>
<comment type="cofactor">
    <cofactor evidence="1 7">
        <name>pyridoxal 5'-phosphate</name>
        <dbReference type="ChEBI" id="CHEBI:597326"/>
    </cofactor>
</comment>
<keyword evidence="3 7" id="KW-0032">Aminotransferase</keyword>
<dbReference type="InterPro" id="IPR015424">
    <property type="entry name" value="PyrdxlP-dep_Trfase"/>
</dbReference>
<sequence length="380" mass="41853">MTISSSNDIQPFIAMEIMKAANERELSGAPVFHMEVGQPAQSAPSKVIERAQETLLREKIGYTDALGIPPLRKAISDYYGTTYNVDVPPSRIVITTGSSGGFLLSFLAAFNKGDRVVLAEPGYPAYRNILKSLHMDPVGLPCDFDTNFQPTPELLDGLEGELHGLLVANPSNPTGTMTSRDELQALLNYCQDRRMQFISDEIYHGVVYGDPATTALSLDDEAVVINSFSKFFSMTGWRLGWLVLPERLVSLVEKLAQNLFISPPAISQYAALAAFDCIDELNGYVDVYARNREILLRELPKMGLTKLAAAEGAFYIYADVRHLTNDSMEFCLRMLAETGIAATPGLDFDPHRGSCYVRFSFAGPTTTIEAAVKSLARWLK</sequence>
<feature type="domain" description="Aminotransferase class I/classII large" evidence="8">
    <location>
        <begin position="32"/>
        <end position="375"/>
    </location>
</feature>
<dbReference type="SUPFAM" id="SSF53383">
    <property type="entry name" value="PLP-dependent transferases"/>
    <property type="match status" value="1"/>
</dbReference>
<organism evidence="9 10">
    <name type="scientific">Sneathiella marina</name>
    <dbReference type="NCBI Taxonomy" id="2950108"/>
    <lineage>
        <taxon>Bacteria</taxon>
        <taxon>Pseudomonadati</taxon>
        <taxon>Pseudomonadota</taxon>
        <taxon>Alphaproteobacteria</taxon>
        <taxon>Sneathiellales</taxon>
        <taxon>Sneathiellaceae</taxon>
        <taxon>Sneathiella</taxon>
    </lineage>
</organism>
<comment type="similarity">
    <text evidence="2 7">Belongs to the class-I pyridoxal-phosphate-dependent aminotransferase family.</text>
</comment>
<dbReference type="EMBL" id="CP098747">
    <property type="protein sequence ID" value="USG59492.1"/>
    <property type="molecule type" value="Genomic_DNA"/>
</dbReference>
<keyword evidence="5" id="KW-0663">Pyridoxal phosphate</keyword>
<keyword evidence="4 7" id="KW-0808">Transferase</keyword>
<evidence type="ECO:0000256" key="1">
    <source>
        <dbReference type="ARBA" id="ARBA00001933"/>
    </source>
</evidence>
<evidence type="ECO:0000256" key="2">
    <source>
        <dbReference type="ARBA" id="ARBA00007441"/>
    </source>
</evidence>
<evidence type="ECO:0000256" key="7">
    <source>
        <dbReference type="RuleBase" id="RU000481"/>
    </source>
</evidence>
<evidence type="ECO:0000256" key="4">
    <source>
        <dbReference type="ARBA" id="ARBA00022679"/>
    </source>
</evidence>
<accession>A0ABY4W0W9</accession>
<evidence type="ECO:0000259" key="8">
    <source>
        <dbReference type="Pfam" id="PF00155"/>
    </source>
</evidence>
<dbReference type="Pfam" id="PF00155">
    <property type="entry name" value="Aminotran_1_2"/>
    <property type="match status" value="1"/>
</dbReference>
<dbReference type="Proteomes" id="UP001056291">
    <property type="component" value="Chromosome"/>
</dbReference>
<dbReference type="Gene3D" id="3.40.640.10">
    <property type="entry name" value="Type I PLP-dependent aspartate aminotransferase-like (Major domain)"/>
    <property type="match status" value="1"/>
</dbReference>
<evidence type="ECO:0000256" key="3">
    <source>
        <dbReference type="ARBA" id="ARBA00022576"/>
    </source>
</evidence>
<dbReference type="PROSITE" id="PS00105">
    <property type="entry name" value="AA_TRANSFER_CLASS_1"/>
    <property type="match status" value="1"/>
</dbReference>
<dbReference type="InterPro" id="IPR015421">
    <property type="entry name" value="PyrdxlP-dep_Trfase_major"/>
</dbReference>
<dbReference type="EC" id="2.6.1.-" evidence="7"/>
<protein>
    <recommendedName>
        <fullName evidence="7">Aminotransferase</fullName>
        <ecNumber evidence="7">2.6.1.-</ecNumber>
    </recommendedName>
</protein>
<evidence type="ECO:0000256" key="6">
    <source>
        <dbReference type="ARBA" id="ARBA00049185"/>
    </source>
</evidence>
<evidence type="ECO:0000313" key="9">
    <source>
        <dbReference type="EMBL" id="USG59492.1"/>
    </source>
</evidence>